<feature type="region of interest" description="Disordered" evidence="1">
    <location>
        <begin position="184"/>
        <end position="203"/>
    </location>
</feature>
<accession>A0A165LAT3</accession>
<reference evidence="2 3" key="1">
    <citation type="journal article" date="2016" name="Mol. Biol. Evol.">
        <title>Comparative Genomics of Early-Diverging Mushroom-Forming Fungi Provides Insights into the Origins of Lignocellulose Decay Capabilities.</title>
        <authorList>
            <person name="Nagy L.G."/>
            <person name="Riley R."/>
            <person name="Tritt A."/>
            <person name="Adam C."/>
            <person name="Daum C."/>
            <person name="Floudas D."/>
            <person name="Sun H."/>
            <person name="Yadav J.S."/>
            <person name="Pangilinan J."/>
            <person name="Larsson K.H."/>
            <person name="Matsuura K."/>
            <person name="Barry K."/>
            <person name="Labutti K."/>
            <person name="Kuo R."/>
            <person name="Ohm R.A."/>
            <person name="Bhattacharya S.S."/>
            <person name="Shirouzu T."/>
            <person name="Yoshinaga Y."/>
            <person name="Martin F.M."/>
            <person name="Grigoriev I.V."/>
            <person name="Hibbett D.S."/>
        </authorList>
    </citation>
    <scope>NUCLEOTIDE SEQUENCE [LARGE SCALE GENOMIC DNA]</scope>
    <source>
        <strain evidence="2 3">L-15889</strain>
    </source>
</reference>
<dbReference type="AlphaFoldDB" id="A0A165LAT3"/>
<evidence type="ECO:0000256" key="1">
    <source>
        <dbReference type="SAM" id="MobiDB-lite"/>
    </source>
</evidence>
<dbReference type="EMBL" id="KV429138">
    <property type="protein sequence ID" value="KZT64173.1"/>
    <property type="molecule type" value="Genomic_DNA"/>
</dbReference>
<organism evidence="2 3">
    <name type="scientific">Daedalea quercina L-15889</name>
    <dbReference type="NCBI Taxonomy" id="1314783"/>
    <lineage>
        <taxon>Eukaryota</taxon>
        <taxon>Fungi</taxon>
        <taxon>Dikarya</taxon>
        <taxon>Basidiomycota</taxon>
        <taxon>Agaricomycotina</taxon>
        <taxon>Agaricomycetes</taxon>
        <taxon>Polyporales</taxon>
        <taxon>Fomitopsis</taxon>
    </lineage>
</organism>
<evidence type="ECO:0000313" key="2">
    <source>
        <dbReference type="EMBL" id="KZT64173.1"/>
    </source>
</evidence>
<gene>
    <name evidence="2" type="ORF">DAEQUDRAFT_49442</name>
</gene>
<proteinExistence type="predicted"/>
<protein>
    <submittedName>
        <fullName evidence="2">Uncharacterized protein</fullName>
    </submittedName>
</protein>
<keyword evidence="3" id="KW-1185">Reference proteome</keyword>
<dbReference type="Proteomes" id="UP000076727">
    <property type="component" value="Unassembled WGS sequence"/>
</dbReference>
<name>A0A165LAT3_9APHY</name>
<sequence length="245" mass="25976">MRVFVAMARANRMLSTVEATDVDAHKEPDALICTNVDASCCTKCSRMRMSLEVIYTVLTGKNARSMFGVSTTTGFAVSVPAASGPEHRSLKGGGVLSAGVSPHRLSSSQFVEPAGSHATIRLASSVYRGQSSGYPCCEQASCFFVYVLLHSPSSDSPPWGAESSLGCGSYLRSLPIRLRGPGQCSSGAPYSPERPPSTSDIRAGYSATNGHRSITGRCAQPRASSTHWLAAYGPRMPRPSLLQCH</sequence>
<evidence type="ECO:0000313" key="3">
    <source>
        <dbReference type="Proteomes" id="UP000076727"/>
    </source>
</evidence>